<feature type="region of interest" description="Disordered" evidence="1">
    <location>
        <begin position="199"/>
        <end position="300"/>
    </location>
</feature>
<feature type="compositionally biased region" description="Basic and acidic residues" evidence="1">
    <location>
        <begin position="411"/>
        <end position="433"/>
    </location>
</feature>
<feature type="region of interest" description="Disordered" evidence="1">
    <location>
        <begin position="322"/>
        <end position="433"/>
    </location>
</feature>
<feature type="compositionally biased region" description="Polar residues" evidence="1">
    <location>
        <begin position="1193"/>
        <end position="1203"/>
    </location>
</feature>
<feature type="region of interest" description="Disordered" evidence="1">
    <location>
        <begin position="1125"/>
        <end position="1203"/>
    </location>
</feature>
<feature type="compositionally biased region" description="Basic and acidic residues" evidence="1">
    <location>
        <begin position="221"/>
        <end position="248"/>
    </location>
</feature>
<proteinExistence type="predicted"/>
<feature type="compositionally biased region" description="Polar residues" evidence="1">
    <location>
        <begin position="350"/>
        <end position="368"/>
    </location>
</feature>
<feature type="region of interest" description="Disordered" evidence="1">
    <location>
        <begin position="717"/>
        <end position="752"/>
    </location>
</feature>
<feature type="region of interest" description="Disordered" evidence="1">
    <location>
        <begin position="1033"/>
        <end position="1110"/>
    </location>
</feature>
<evidence type="ECO:0000313" key="3">
    <source>
        <dbReference type="EMBL" id="KAK8869927.1"/>
    </source>
</evidence>
<organism evidence="3 4">
    <name type="scientific">Kwoniella newhampshirensis</name>
    <dbReference type="NCBI Taxonomy" id="1651941"/>
    <lineage>
        <taxon>Eukaryota</taxon>
        <taxon>Fungi</taxon>
        <taxon>Dikarya</taxon>
        <taxon>Basidiomycota</taxon>
        <taxon>Agaricomycotina</taxon>
        <taxon>Tremellomycetes</taxon>
        <taxon>Tremellales</taxon>
        <taxon>Cryptococcaceae</taxon>
        <taxon>Kwoniella</taxon>
    </lineage>
</organism>
<feature type="region of interest" description="Disordered" evidence="1">
    <location>
        <begin position="881"/>
        <end position="904"/>
    </location>
</feature>
<gene>
    <name evidence="3" type="ORF">IAR55_000495</name>
</gene>
<dbReference type="InterPro" id="IPR046985">
    <property type="entry name" value="IP5"/>
</dbReference>
<dbReference type="Proteomes" id="UP001388673">
    <property type="component" value="Unassembled WGS sequence"/>
</dbReference>
<feature type="compositionally biased region" description="Polar residues" evidence="1">
    <location>
        <begin position="1047"/>
        <end position="1064"/>
    </location>
</feature>
<dbReference type="FunFam" id="3.60.10.10:FF:000106">
    <property type="entry name" value="Unplaced genomic scaffold supercont1.219, whole genome shotgun sequence"/>
    <property type="match status" value="1"/>
</dbReference>
<feature type="domain" description="Inositol polyphosphate-related phosphatase" evidence="2">
    <location>
        <begin position="411"/>
        <end position="693"/>
    </location>
</feature>
<name>A0AAW0Z6U4_9TREE</name>
<dbReference type="RefSeq" id="XP_066806173.1">
    <property type="nucleotide sequence ID" value="XM_066943631.1"/>
</dbReference>
<feature type="compositionally biased region" description="Basic residues" evidence="1">
    <location>
        <begin position="800"/>
        <end position="814"/>
    </location>
</feature>
<dbReference type="Pfam" id="PF22669">
    <property type="entry name" value="Exo_endo_phos2"/>
    <property type="match status" value="2"/>
</dbReference>
<keyword evidence="4" id="KW-1185">Reference proteome</keyword>
<feature type="region of interest" description="Disordered" evidence="1">
    <location>
        <begin position="792"/>
        <end position="864"/>
    </location>
</feature>
<dbReference type="GO" id="GO:0004439">
    <property type="term" value="F:phosphatidylinositol-4,5-bisphosphate 5-phosphatase activity"/>
    <property type="evidence" value="ECO:0007669"/>
    <property type="project" value="TreeGrafter"/>
</dbReference>
<dbReference type="KEGG" id="kne:92177755"/>
<feature type="compositionally biased region" description="Low complexity" evidence="1">
    <location>
        <begin position="828"/>
        <end position="839"/>
    </location>
</feature>
<evidence type="ECO:0000259" key="2">
    <source>
        <dbReference type="SMART" id="SM00128"/>
    </source>
</evidence>
<feature type="compositionally biased region" description="Basic and acidic residues" evidence="1">
    <location>
        <begin position="84"/>
        <end position="93"/>
    </location>
</feature>
<feature type="compositionally biased region" description="Basic residues" evidence="1">
    <location>
        <begin position="660"/>
        <end position="670"/>
    </location>
</feature>
<dbReference type="InterPro" id="IPR036691">
    <property type="entry name" value="Endo/exonu/phosph_ase_sf"/>
</dbReference>
<feature type="compositionally biased region" description="Polar residues" evidence="1">
    <location>
        <begin position="71"/>
        <end position="80"/>
    </location>
</feature>
<accession>A0AAW0Z6U4</accession>
<evidence type="ECO:0000313" key="4">
    <source>
        <dbReference type="Proteomes" id="UP001388673"/>
    </source>
</evidence>
<feature type="region of interest" description="Disordered" evidence="1">
    <location>
        <begin position="1219"/>
        <end position="1278"/>
    </location>
</feature>
<feature type="compositionally biased region" description="Basic and acidic residues" evidence="1">
    <location>
        <begin position="1133"/>
        <end position="1156"/>
    </location>
</feature>
<evidence type="ECO:0000256" key="1">
    <source>
        <dbReference type="SAM" id="MobiDB-lite"/>
    </source>
</evidence>
<feature type="compositionally biased region" description="Low complexity" evidence="1">
    <location>
        <begin position="389"/>
        <end position="406"/>
    </location>
</feature>
<dbReference type="Gene3D" id="3.60.10.10">
    <property type="entry name" value="Endonuclease/exonuclease/phosphatase"/>
    <property type="match status" value="2"/>
</dbReference>
<dbReference type="SUPFAM" id="SSF56219">
    <property type="entry name" value="DNase I-like"/>
    <property type="match status" value="1"/>
</dbReference>
<protein>
    <recommendedName>
        <fullName evidence="2">Inositol polyphosphate-related phosphatase domain-containing protein</fullName>
    </recommendedName>
</protein>
<dbReference type="PANTHER" id="PTHR11200">
    <property type="entry name" value="INOSITOL 5-PHOSPHATASE"/>
    <property type="match status" value="1"/>
</dbReference>
<dbReference type="SMART" id="SM00128">
    <property type="entry name" value="IPPc"/>
    <property type="match status" value="1"/>
</dbReference>
<dbReference type="GO" id="GO:0046856">
    <property type="term" value="P:phosphatidylinositol dephosphorylation"/>
    <property type="evidence" value="ECO:0007669"/>
    <property type="project" value="InterPro"/>
</dbReference>
<comment type="caution">
    <text evidence="3">The sequence shown here is derived from an EMBL/GenBank/DDBJ whole genome shotgun (WGS) entry which is preliminary data.</text>
</comment>
<reference evidence="3 4" key="1">
    <citation type="journal article" date="2024" name="bioRxiv">
        <title>Comparative genomics of Cryptococcus and Kwoniella reveals pathogenesis evolution and contrasting karyotype dynamics via intercentromeric recombination or chromosome fusion.</title>
        <authorList>
            <person name="Coelho M.A."/>
            <person name="David-Palma M."/>
            <person name="Shea T."/>
            <person name="Bowers K."/>
            <person name="McGinley-Smith S."/>
            <person name="Mohammad A.W."/>
            <person name="Gnirke A."/>
            <person name="Yurkov A.M."/>
            <person name="Nowrousian M."/>
            <person name="Sun S."/>
            <person name="Cuomo C.A."/>
            <person name="Heitman J."/>
        </authorList>
    </citation>
    <scope>NUCLEOTIDE SEQUENCE [LARGE SCALE GENOMIC DNA]</scope>
    <source>
        <strain evidence="3 4">CBS 13917</strain>
    </source>
</reference>
<feature type="region of interest" description="Disordered" evidence="1">
    <location>
        <begin position="1"/>
        <end position="105"/>
    </location>
</feature>
<sequence>MTRLFHLSRRTISPPLSPAPPPNTTMATTGEGNERPVDPSAPDTSRVRTRLHALFTPDATNLDVSAEAGPSSLSRNAQQRPHSHGAEAMRDVGEESAGGLGGGEEVSRSITYPVFDGGHHNEVSPAVVIPPKKERDAIKVLVVTWNMGDALPKGDLSVLLGHVPPYQPPSPSPGVPTLPVENAHPYHIVVVAGQECPTPSGAPRGLGGGLMKGVTLRHKREMKEKERNREKEKEKDRGKEDHLDVPEKEGDEEATGLRSPNLGETEDEDRDDDGEAAKTARAGSPMTPHTPFLHRHTQTSKGWSQMLDDYLCGPNATNRPEGVLGSLSPISRDSPLFPNQASHAPPHPTQPSLLRSASAPVTPTTPMSAQKLAPGPSHLHLSASPLARSQSSFGSSQSSSSSSSDSGEGDQDLREEAAGHNARIDDSSDDDRNVTALHRPKAASQPVKPKLERPEIVIPVDEVERSKGGNGSYIHVAKERLLGMYLSVYVYKGCEHLIQGVDKDFVTAGLAGGRVGNKGGIGISLKLAEHRFLFVNSHLAAHTNRQAARLANIAKIKAELRLDCFLPTDDPRATAEDITERFDTVFWCGDLNFRLELSRLHADWLIEQKKYAELLMWDQLKLAMKHPESNPFPGFEEGPIDFPCTFKYDVWKSVRATNRDRRRSMRRRKSSTSAAGNELPASATIKQTLSHVPEDDHHDIVLGDDDDSLDRSRINGLLPIGSDDDSTNEDATMSRRSFDSSRYTSTAGTDFGDDDCDEVLKANTNQHRHRAFEVVIKEKTRHFLGLVKMDGILTPSPAKRGVRRHSSTKRKPSLRRNWNSNEFDPSSRRTSMSSFASTRMDQDDEAQPPRPSTPENSQSPIIASPERRFNTVADMTATGDVTLSPPVVRSEDTIGAGSPPRGERRGMARRLTLLKRTVSTKSVREGVDEHLEEEDARVEVDDREGVYDTSKKQRVPSWCDRVLWKAHVEPDPEPDSDLADAHLVHPSLDRDKPFHRLSTVFSNLGGHLKLQMGRTTSMEPSTADRTAVRVQQVDDIPAIHPDRASVAETTMSPTTNNLSTSPNHSPGLDRGQEPPGGLIPSPRRSTGYSLRSPLRSKGSHPIYPISKSGNISPAKLTVRSFSGSALGTTSSHSNHESSNEHIRFGDVRSPPGDRLRVTLANKRPRSHSDGQSVLLPGSVEKEVEGSAGGDISSPATGSATASLRQNQMKLLSAARTRTISQHIPHPNRISPVISNSASAHHSPHLDRQSPPHPSPTHMPVSNSLSIGAPPPPPVSLRDNDRNAFRRFLRDIPGWLHRSSLISNERTSGYEVDASGGEKRWRKGEVRCLHYGTIDDAGMRLLEGRSDHRPAIFAGAVYI</sequence>
<dbReference type="EMBL" id="JBCAWK010000001">
    <property type="protein sequence ID" value="KAK8869927.1"/>
    <property type="molecule type" value="Genomic_DNA"/>
</dbReference>
<feature type="compositionally biased region" description="Acidic residues" evidence="1">
    <location>
        <begin position="264"/>
        <end position="274"/>
    </location>
</feature>
<dbReference type="PANTHER" id="PTHR11200:SF275">
    <property type="entry name" value="LD06095P"/>
    <property type="match status" value="1"/>
</dbReference>
<feature type="region of interest" description="Disordered" evidence="1">
    <location>
        <begin position="659"/>
        <end position="683"/>
    </location>
</feature>
<dbReference type="GeneID" id="92177755"/>
<dbReference type="InterPro" id="IPR000300">
    <property type="entry name" value="IPPc"/>
</dbReference>